<dbReference type="GO" id="GO:0006094">
    <property type="term" value="P:gluconeogenesis"/>
    <property type="evidence" value="ECO:0007669"/>
    <property type="project" value="UniProtKB-UniRule"/>
</dbReference>
<dbReference type="InterPro" id="IPR035990">
    <property type="entry name" value="TIM_sf"/>
</dbReference>
<comment type="subunit">
    <text evidence="5 13 14">Homodimer.</text>
</comment>
<comment type="caution">
    <text evidence="15">The sequence shown here is derived from an EMBL/GenBank/DDBJ whole genome shotgun (WGS) entry which is preliminary data.</text>
</comment>
<dbReference type="EMBL" id="LUUJ01000011">
    <property type="protein sequence ID" value="OAI20789.1"/>
    <property type="molecule type" value="Genomic_DNA"/>
</dbReference>
<dbReference type="Pfam" id="PF00121">
    <property type="entry name" value="TIM"/>
    <property type="match status" value="1"/>
</dbReference>
<dbReference type="UniPathway" id="UPA00138"/>
<comment type="similarity">
    <text evidence="4 13 14">Belongs to the triosephosphate isomerase family.</text>
</comment>
<protein>
    <recommendedName>
        <fullName evidence="7 13">Triosephosphate isomerase</fullName>
        <shortName evidence="13">TIM</shortName>
        <shortName evidence="13">TPI</shortName>
        <ecNumber evidence="6 13">5.3.1.1</ecNumber>
    </recommendedName>
    <alternativeName>
        <fullName evidence="13">Triose-phosphate isomerase</fullName>
    </alternativeName>
</protein>
<dbReference type="UniPathway" id="UPA00109">
    <property type="reaction ID" value="UER00189"/>
</dbReference>
<dbReference type="InterPro" id="IPR022896">
    <property type="entry name" value="TrioseP_Isoase_bac/euk"/>
</dbReference>
<proteinExistence type="inferred from homology"/>
<keyword evidence="11 13" id="KW-0413">Isomerase</keyword>
<dbReference type="PANTHER" id="PTHR21139">
    <property type="entry name" value="TRIOSEPHOSPHATE ISOMERASE"/>
    <property type="match status" value="1"/>
</dbReference>
<dbReference type="GO" id="GO:0004807">
    <property type="term" value="F:triose-phosphate isomerase activity"/>
    <property type="evidence" value="ECO:0007669"/>
    <property type="project" value="UniProtKB-UniRule"/>
</dbReference>
<dbReference type="Gene3D" id="3.20.20.70">
    <property type="entry name" value="Aldolase class I"/>
    <property type="match status" value="1"/>
</dbReference>
<evidence type="ECO:0000256" key="9">
    <source>
        <dbReference type="ARBA" id="ARBA00022490"/>
    </source>
</evidence>
<dbReference type="PROSITE" id="PS00171">
    <property type="entry name" value="TIM_1"/>
    <property type="match status" value="1"/>
</dbReference>
<comment type="function">
    <text evidence="12 13">Involved in the gluconeogenesis. Catalyzes stereospecifically the conversion of dihydroxyacetone phosphate (DHAP) to D-glyceraldehyde-3-phosphate (G3P).</text>
</comment>
<dbReference type="GO" id="GO:0006096">
    <property type="term" value="P:glycolytic process"/>
    <property type="evidence" value="ECO:0007669"/>
    <property type="project" value="UniProtKB-UniRule"/>
</dbReference>
<feature type="binding site" evidence="13">
    <location>
        <position position="172"/>
    </location>
    <ligand>
        <name>substrate</name>
    </ligand>
</feature>
<dbReference type="EC" id="5.3.1.1" evidence="6 13"/>
<feature type="binding site" evidence="13">
    <location>
        <begin position="9"/>
        <end position="11"/>
    </location>
    <ligand>
        <name>substrate</name>
    </ligand>
</feature>
<evidence type="ECO:0000256" key="5">
    <source>
        <dbReference type="ARBA" id="ARBA00011738"/>
    </source>
</evidence>
<keyword evidence="8 13" id="KW-0312">Gluconeogenesis</keyword>
<comment type="pathway">
    <text evidence="3">Carbohydrate metabolism; erythritol degradation.</text>
</comment>
<dbReference type="PANTHER" id="PTHR21139:SF42">
    <property type="entry name" value="TRIOSEPHOSPHATE ISOMERASE"/>
    <property type="match status" value="1"/>
</dbReference>
<dbReference type="InterPro" id="IPR013785">
    <property type="entry name" value="Aldolase_TIM"/>
</dbReference>
<evidence type="ECO:0000256" key="8">
    <source>
        <dbReference type="ARBA" id="ARBA00022432"/>
    </source>
</evidence>
<comment type="subcellular location">
    <subcellularLocation>
        <location evidence="13 14">Cytoplasm</location>
    </subcellularLocation>
</comment>
<keyword evidence="9 13" id="KW-0963">Cytoplasm</keyword>
<dbReference type="RefSeq" id="WP_064039062.1">
    <property type="nucleotide sequence ID" value="NZ_LUUJ01000011.1"/>
</dbReference>
<feature type="active site" description="Proton acceptor" evidence="13">
    <location>
        <position position="166"/>
    </location>
</feature>
<evidence type="ECO:0000256" key="12">
    <source>
        <dbReference type="ARBA" id="ARBA00055680"/>
    </source>
</evidence>
<dbReference type="GO" id="GO:0019563">
    <property type="term" value="P:glycerol catabolic process"/>
    <property type="evidence" value="ECO:0007669"/>
    <property type="project" value="TreeGrafter"/>
</dbReference>
<sequence>MRRSLIMGNWKMNGSREEGQKLAQALAEGLGNVEQEVAVCVPFVYLSDIRTVLASSPIALGAQNVADQASGAYTGEVSAAMLADIGCKYALVGHSERRSYYGDTNESVAKRFAQALSKGVVPVLCVGETLEEREQDKTFQVVDEQLDAVIAEAGIESFEKAVIAYEPVWAIGTGKVATDEQAQEVHQYIRKRIADRNPAIAEKVQILYGGSVKPDNAKGLFAMPDIDGGLVGGASLDAKGFLQICHSV</sequence>
<dbReference type="SUPFAM" id="SSF51351">
    <property type="entry name" value="Triosephosphate isomerase (TIM)"/>
    <property type="match status" value="1"/>
</dbReference>
<evidence type="ECO:0000256" key="7">
    <source>
        <dbReference type="ARBA" id="ARBA00019397"/>
    </source>
</evidence>
<evidence type="ECO:0000256" key="3">
    <source>
        <dbReference type="ARBA" id="ARBA00004939"/>
    </source>
</evidence>
<dbReference type="PROSITE" id="PS51440">
    <property type="entry name" value="TIM_2"/>
    <property type="match status" value="1"/>
</dbReference>
<accession>A0A177NU68</accession>
<evidence type="ECO:0000256" key="11">
    <source>
        <dbReference type="ARBA" id="ARBA00023235"/>
    </source>
</evidence>
<evidence type="ECO:0000256" key="1">
    <source>
        <dbReference type="ARBA" id="ARBA00000474"/>
    </source>
</evidence>
<dbReference type="GO" id="GO:0005829">
    <property type="term" value="C:cytosol"/>
    <property type="evidence" value="ECO:0007669"/>
    <property type="project" value="TreeGrafter"/>
</dbReference>
<keyword evidence="10 13" id="KW-0324">Glycolysis</keyword>
<dbReference type="GO" id="GO:0046166">
    <property type="term" value="P:glyceraldehyde-3-phosphate biosynthetic process"/>
    <property type="evidence" value="ECO:0007669"/>
    <property type="project" value="TreeGrafter"/>
</dbReference>
<dbReference type="Proteomes" id="UP000077857">
    <property type="component" value="Unassembled WGS sequence"/>
</dbReference>
<organism evidence="15 16">
    <name type="scientific">Methylomonas koyamae</name>
    <dbReference type="NCBI Taxonomy" id="702114"/>
    <lineage>
        <taxon>Bacteria</taxon>
        <taxon>Pseudomonadati</taxon>
        <taxon>Pseudomonadota</taxon>
        <taxon>Gammaproteobacteria</taxon>
        <taxon>Methylococcales</taxon>
        <taxon>Methylococcaceae</taxon>
        <taxon>Methylomonas</taxon>
    </lineage>
</organism>
<dbReference type="AlphaFoldDB" id="A0A177NU68"/>
<evidence type="ECO:0000256" key="2">
    <source>
        <dbReference type="ARBA" id="ARBA00004742"/>
    </source>
</evidence>
<gene>
    <name evidence="13" type="primary">tpiA</name>
    <name evidence="15" type="ORF">A1507_04885</name>
</gene>
<feature type="binding site" evidence="13">
    <location>
        <position position="211"/>
    </location>
    <ligand>
        <name>substrate</name>
    </ligand>
</feature>
<comment type="pathway">
    <text evidence="13 14">Carbohydrate degradation; glycolysis; D-glyceraldehyde 3-phosphate from glycerone phosphate: step 1/1.</text>
</comment>
<feature type="active site" description="Electrophile" evidence="13">
    <location>
        <position position="94"/>
    </location>
</feature>
<dbReference type="InterPro" id="IPR000652">
    <property type="entry name" value="Triosephosphate_isomerase"/>
</dbReference>
<dbReference type="OrthoDB" id="9809429at2"/>
<evidence type="ECO:0000313" key="15">
    <source>
        <dbReference type="EMBL" id="OAI20789.1"/>
    </source>
</evidence>
<dbReference type="CDD" id="cd00311">
    <property type="entry name" value="TIM"/>
    <property type="match status" value="1"/>
</dbReference>
<dbReference type="NCBIfam" id="TIGR00419">
    <property type="entry name" value="tim"/>
    <property type="match status" value="1"/>
</dbReference>
<comment type="catalytic activity">
    <reaction evidence="1 13 14">
        <text>D-glyceraldehyde 3-phosphate = dihydroxyacetone phosphate</text>
        <dbReference type="Rhea" id="RHEA:18585"/>
        <dbReference type="ChEBI" id="CHEBI:57642"/>
        <dbReference type="ChEBI" id="CHEBI:59776"/>
        <dbReference type="EC" id="5.3.1.1"/>
    </reaction>
</comment>
<evidence type="ECO:0000256" key="4">
    <source>
        <dbReference type="ARBA" id="ARBA00007422"/>
    </source>
</evidence>
<evidence type="ECO:0000256" key="6">
    <source>
        <dbReference type="ARBA" id="ARBA00011940"/>
    </source>
</evidence>
<dbReference type="InterPro" id="IPR020861">
    <property type="entry name" value="Triosephosphate_isomerase_AS"/>
</dbReference>
<evidence type="ECO:0000313" key="16">
    <source>
        <dbReference type="Proteomes" id="UP000077857"/>
    </source>
</evidence>
<dbReference type="HAMAP" id="MF_00147_B">
    <property type="entry name" value="TIM_B"/>
    <property type="match status" value="1"/>
</dbReference>
<reference evidence="15 16" key="1">
    <citation type="submission" date="2016-03" db="EMBL/GenBank/DDBJ databases">
        <authorList>
            <person name="Ploux O."/>
        </authorList>
    </citation>
    <scope>NUCLEOTIDE SEQUENCE [LARGE SCALE GENOMIC DNA]</scope>
    <source>
        <strain evidence="15 16">R-45378</strain>
    </source>
</reference>
<evidence type="ECO:0000256" key="13">
    <source>
        <dbReference type="HAMAP-Rule" id="MF_00147"/>
    </source>
</evidence>
<evidence type="ECO:0000256" key="14">
    <source>
        <dbReference type="RuleBase" id="RU363013"/>
    </source>
</evidence>
<evidence type="ECO:0000256" key="10">
    <source>
        <dbReference type="ARBA" id="ARBA00023152"/>
    </source>
</evidence>
<feature type="binding site" evidence="13">
    <location>
        <begin position="232"/>
        <end position="233"/>
    </location>
    <ligand>
        <name>substrate</name>
    </ligand>
</feature>
<name>A0A177NU68_9GAMM</name>
<comment type="pathway">
    <text evidence="2 13 14">Carbohydrate biosynthesis; gluconeogenesis.</text>
</comment>
<dbReference type="FunFam" id="3.20.20.70:FF:000020">
    <property type="entry name" value="Triosephosphate isomerase"/>
    <property type="match status" value="1"/>
</dbReference>